<protein>
    <recommendedName>
        <fullName evidence="3">DUF2199 domain-containing protein</fullName>
    </recommendedName>
</protein>
<evidence type="ECO:0000313" key="1">
    <source>
        <dbReference type="EMBL" id="SNR98984.1"/>
    </source>
</evidence>
<dbReference type="AlphaFoldDB" id="A0A239AVC7"/>
<dbReference type="InterPro" id="IPR018697">
    <property type="entry name" value="DUF2199"/>
</dbReference>
<sequence length="209" mass="23154">MTQQFRPAQPLDPIRNAPHIIVMNILDLDARWRRFNDDTRSCPCCGRQFSGLYDIGFDAPDDWAFGPRMGDADLEVSEDRLGAEFCRISGRYFLRCVLTLPLRGSDEVFAFGPWAEVPEPVFRAYLAIIDDPAAPFPPADGLLANTLPLFEEDLGTAVTLTLPDPDQRPQVTVAEGPLAEAQAQGISFDDLLDLYAAFGDDIRPHLTAD</sequence>
<evidence type="ECO:0000313" key="2">
    <source>
        <dbReference type="Proteomes" id="UP000198440"/>
    </source>
</evidence>
<organism evidence="1 2">
    <name type="scientific">Antarctobacter heliothermus</name>
    <dbReference type="NCBI Taxonomy" id="74033"/>
    <lineage>
        <taxon>Bacteria</taxon>
        <taxon>Pseudomonadati</taxon>
        <taxon>Pseudomonadota</taxon>
        <taxon>Alphaproteobacteria</taxon>
        <taxon>Rhodobacterales</taxon>
        <taxon>Roseobacteraceae</taxon>
        <taxon>Antarctobacter</taxon>
    </lineage>
</organism>
<evidence type="ECO:0008006" key="3">
    <source>
        <dbReference type="Google" id="ProtNLM"/>
    </source>
</evidence>
<gene>
    <name evidence="1" type="ORF">SAMN04488078_1001123</name>
</gene>
<proteinExistence type="predicted"/>
<dbReference type="OrthoDB" id="4404538at2"/>
<accession>A0A239AVC7</accession>
<dbReference type="Proteomes" id="UP000198440">
    <property type="component" value="Unassembled WGS sequence"/>
</dbReference>
<dbReference type="EMBL" id="FZON01000001">
    <property type="protein sequence ID" value="SNR98984.1"/>
    <property type="molecule type" value="Genomic_DNA"/>
</dbReference>
<name>A0A239AVC7_9RHOB</name>
<reference evidence="1 2" key="1">
    <citation type="submission" date="2017-06" db="EMBL/GenBank/DDBJ databases">
        <authorList>
            <person name="Kim H.J."/>
            <person name="Triplett B.A."/>
        </authorList>
    </citation>
    <scope>NUCLEOTIDE SEQUENCE [LARGE SCALE GENOMIC DNA]</scope>
    <source>
        <strain evidence="1 2">DSM 11445</strain>
    </source>
</reference>
<dbReference type="Pfam" id="PF09965">
    <property type="entry name" value="DUF2199"/>
    <property type="match status" value="1"/>
</dbReference>